<comment type="similarity">
    <text evidence="17">In the N-terminal section; belongs to the thiamine-phosphate synthase family.</text>
</comment>
<dbReference type="HAMAP" id="MF_00097">
    <property type="entry name" value="TMP_synthase"/>
    <property type="match status" value="1"/>
</dbReference>
<dbReference type="Gene3D" id="3.40.1190.20">
    <property type="match status" value="1"/>
</dbReference>
<dbReference type="VEuPathDB" id="FungiDB:CD36_82850"/>
<evidence type="ECO:0000259" key="18">
    <source>
        <dbReference type="Pfam" id="PF02581"/>
    </source>
</evidence>
<evidence type="ECO:0000256" key="3">
    <source>
        <dbReference type="ARBA" id="ARBA00003814"/>
    </source>
</evidence>
<dbReference type="UniPathway" id="UPA00060">
    <property type="reaction ID" value="UER00139"/>
</dbReference>
<dbReference type="EC" id="2.7.1.50" evidence="20"/>
<evidence type="ECO:0000256" key="5">
    <source>
        <dbReference type="ARBA" id="ARBA00005165"/>
    </source>
</evidence>
<evidence type="ECO:0000256" key="9">
    <source>
        <dbReference type="ARBA" id="ARBA00022777"/>
    </source>
</evidence>
<comment type="catalytic activity">
    <reaction evidence="14">
        <text>2-(2-carboxy-4-methylthiazol-5-yl)ethyl phosphate + 4-amino-2-methyl-5-(diphosphooxymethyl)pyrimidine + 2 H(+) = thiamine phosphate + CO2 + diphosphate</text>
        <dbReference type="Rhea" id="RHEA:47848"/>
        <dbReference type="ChEBI" id="CHEBI:15378"/>
        <dbReference type="ChEBI" id="CHEBI:16526"/>
        <dbReference type="ChEBI" id="CHEBI:33019"/>
        <dbReference type="ChEBI" id="CHEBI:37575"/>
        <dbReference type="ChEBI" id="CHEBI:57841"/>
        <dbReference type="ChEBI" id="CHEBI:62890"/>
        <dbReference type="EC" id="2.5.1.3"/>
    </reaction>
</comment>
<dbReference type="CDD" id="cd00564">
    <property type="entry name" value="TMP_TenI"/>
    <property type="match status" value="1"/>
</dbReference>
<evidence type="ECO:0000256" key="8">
    <source>
        <dbReference type="ARBA" id="ARBA00022741"/>
    </source>
</evidence>
<keyword evidence="9 20" id="KW-0418">Kinase</keyword>
<proteinExistence type="inferred from homology"/>
<dbReference type="CDD" id="cd01170">
    <property type="entry name" value="THZ_kinase"/>
    <property type="match status" value="1"/>
</dbReference>
<keyword evidence="12" id="KW-0784">Thiamine biosynthesis</keyword>
<dbReference type="CGD" id="CAL0000163327">
    <property type="gene designation" value="Cd36_82850"/>
</dbReference>
<evidence type="ECO:0000256" key="4">
    <source>
        <dbReference type="ARBA" id="ARBA00004868"/>
    </source>
</evidence>
<dbReference type="GO" id="GO:0009229">
    <property type="term" value="P:thiamine diphosphate biosynthetic process"/>
    <property type="evidence" value="ECO:0007669"/>
    <property type="project" value="UniProtKB-UniPathway"/>
</dbReference>
<organism evidence="20 21">
    <name type="scientific">Candida dubliniensis (strain CD36 / ATCC MYA-646 / CBS 7987 / NCPF 3949 / NRRL Y-17841)</name>
    <name type="common">Yeast</name>
    <dbReference type="NCBI Taxonomy" id="573826"/>
    <lineage>
        <taxon>Eukaryota</taxon>
        <taxon>Fungi</taxon>
        <taxon>Dikarya</taxon>
        <taxon>Ascomycota</taxon>
        <taxon>Saccharomycotina</taxon>
        <taxon>Pichiomycetes</taxon>
        <taxon>Debaryomycetaceae</taxon>
        <taxon>Candida/Lodderomyces clade</taxon>
        <taxon>Candida</taxon>
    </lineage>
</organism>
<dbReference type="NCBIfam" id="NF006830">
    <property type="entry name" value="PRK09355.1"/>
    <property type="match status" value="1"/>
</dbReference>
<dbReference type="GO" id="GO:0004417">
    <property type="term" value="F:hydroxyethylthiazole kinase activity"/>
    <property type="evidence" value="ECO:0007669"/>
    <property type="project" value="UniProtKB-EC"/>
</dbReference>
<dbReference type="eggNOG" id="ENOG502QS2M">
    <property type="taxonomic scope" value="Eukaryota"/>
</dbReference>
<evidence type="ECO:0000256" key="17">
    <source>
        <dbReference type="ARBA" id="ARBA00061283"/>
    </source>
</evidence>
<reference evidence="20 21" key="1">
    <citation type="journal article" date="2009" name="Genome Res.">
        <title>Comparative genomics of the fungal pathogens Candida dubliniensis and Candida albicans.</title>
        <authorList>
            <person name="Jackson A.P."/>
            <person name="Gamble J.A."/>
            <person name="Yeomans T."/>
            <person name="Moran G.P."/>
            <person name="Saunders D."/>
            <person name="Harris D."/>
            <person name="Aslett M."/>
            <person name="Barrell J.F."/>
            <person name="Butler G."/>
            <person name="Citiulo F."/>
            <person name="Coleman D.C."/>
            <person name="de Groot P.W.J."/>
            <person name="Goodwin T.J."/>
            <person name="Quail M.A."/>
            <person name="McQuillan J."/>
            <person name="Munro C.A."/>
            <person name="Pain A."/>
            <person name="Poulter R.T."/>
            <person name="Rajandream M.A."/>
            <person name="Renauld H."/>
            <person name="Spiering M.J."/>
            <person name="Tivey A."/>
            <person name="Gow N.A.R."/>
            <person name="Barrell B."/>
            <person name="Sullivan D.J."/>
            <person name="Berriman M."/>
        </authorList>
    </citation>
    <scope>NUCLEOTIDE SEQUENCE [LARGE SCALE GENOMIC DNA]</scope>
    <source>
        <strain evidence="21">CD36 / ATCC MYA-646 / CBS 7987 / NCPF 3949 / NRRL Y-17841</strain>
    </source>
</reference>
<dbReference type="KEGG" id="cdu:CD36_82850"/>
<keyword evidence="6 20" id="KW-0808">Transferase</keyword>
<dbReference type="InterPro" id="IPR022998">
    <property type="entry name" value="ThiamineP_synth_TenI"/>
</dbReference>
<dbReference type="GO" id="GO:0000287">
    <property type="term" value="F:magnesium ion binding"/>
    <property type="evidence" value="ECO:0007669"/>
    <property type="project" value="InterPro"/>
</dbReference>
<dbReference type="HOGENOM" id="CLU_019943_1_1_1"/>
<dbReference type="GO" id="GO:0004789">
    <property type="term" value="F:thiamine-phosphate diphosphorylase activity"/>
    <property type="evidence" value="ECO:0007669"/>
    <property type="project" value="UniProtKB-EC"/>
</dbReference>
<evidence type="ECO:0000256" key="6">
    <source>
        <dbReference type="ARBA" id="ARBA00022679"/>
    </source>
</evidence>
<dbReference type="InterPro" id="IPR000417">
    <property type="entry name" value="Hyethyz_kinase"/>
</dbReference>
<feature type="domain" description="Thiamine phosphate synthase/TenI" evidence="18">
    <location>
        <begin position="7"/>
        <end position="208"/>
    </location>
</feature>
<evidence type="ECO:0000256" key="14">
    <source>
        <dbReference type="ARBA" id="ARBA00047851"/>
    </source>
</evidence>
<dbReference type="FunFam" id="3.20.20.70:FF:000104">
    <property type="entry name" value="Thiamine biosynthetic bifunctional enzyme"/>
    <property type="match status" value="1"/>
</dbReference>
<dbReference type="PANTHER" id="PTHR20857:SF23">
    <property type="entry name" value="THIAMINE BIOSYNTHETIC BIFUNCTIONAL ENZYME"/>
    <property type="match status" value="1"/>
</dbReference>
<dbReference type="Proteomes" id="UP000002605">
    <property type="component" value="Chromosome 3"/>
</dbReference>
<comment type="function">
    <text evidence="3">Condenses 4-methyl-5-(beta-hydroxyethyl)thiazole monophosphate (THZ-P) and 2-methyl-4-amino-5-hydroxymethyl pyrimidine pyrophosphate (HMP-PP) to form thiamine monophosphate (TMP).</text>
</comment>
<evidence type="ECO:0000256" key="2">
    <source>
        <dbReference type="ARBA" id="ARBA00001946"/>
    </source>
</evidence>
<keyword evidence="11" id="KW-0460">Magnesium</keyword>
<sequence>MKVDYTLYLVTDSGMVPKSSSFLKQVADSINYGATIVQLREKSLSTSEFIKRAEQVHELTQKRGIPLIINDRVDVALAVNAEGVHVGQDDMPAAIARKLIGDDKILGVTCSNVDEVQEVVDQGIADYVGLGTVYKTNTKKDVTNPEGTGPSGIRKMLQVLNKHNSKSGAKKIHSVAIGGINDLNVRNVMFQCAIPGEKIDGVAVVSCIMANENAAEGTLLLLTLISGSPYWNIPHYDSKYIPDYEAQIKQLTSSRPLIHHITNNVVKNFSANVTLAIGASPIMSEFEEEFEELASIYNTALVLNLGTPSKEMMKIFKNAILAHQPRNPIIFDPVGCGASRARLECCKQLLDTGYFAVIKGNVGEILALQKLTSSYIELQDISYMRGVDSVSDLTEEDIIYIGKQVSTEFKTVLVITGPTNYIIEGPNKVFKVQGGNKLMGSITGSGCALGSTIAAFVTSQAKSAYGLPSNFNAAVNAVKLYNKAGAAVSEKTPGKFMASFLDNLYRLTHFDS</sequence>
<evidence type="ECO:0000256" key="15">
    <source>
        <dbReference type="ARBA" id="ARBA00047883"/>
    </source>
</evidence>
<keyword evidence="10" id="KW-0067">ATP-binding</keyword>
<evidence type="ECO:0000256" key="13">
    <source>
        <dbReference type="ARBA" id="ARBA00047334"/>
    </source>
</evidence>
<comment type="similarity">
    <text evidence="16">In the C-terminal section; belongs to the Thz kinase family.</text>
</comment>
<dbReference type="OrthoDB" id="4994at2759"/>
<keyword evidence="8" id="KW-0547">Nucleotide-binding</keyword>
<gene>
    <name evidence="19" type="ordered locus">Cd36_82850</name>
    <name evidence="20" type="ORF">CD36_82850</name>
</gene>
<dbReference type="Pfam" id="PF02581">
    <property type="entry name" value="TMP-TENI"/>
    <property type="match status" value="1"/>
</dbReference>
<dbReference type="Gene3D" id="3.20.20.70">
    <property type="entry name" value="Aldolase class I"/>
    <property type="match status" value="1"/>
</dbReference>
<accession>B9WDP8</accession>
<comment type="catalytic activity">
    <reaction evidence="1">
        <text>5-(2-hydroxyethyl)-4-methylthiazole + ATP = 4-methyl-5-(2-phosphooxyethyl)-thiazole + ADP + H(+)</text>
        <dbReference type="Rhea" id="RHEA:24212"/>
        <dbReference type="ChEBI" id="CHEBI:15378"/>
        <dbReference type="ChEBI" id="CHEBI:17957"/>
        <dbReference type="ChEBI" id="CHEBI:30616"/>
        <dbReference type="ChEBI" id="CHEBI:58296"/>
        <dbReference type="ChEBI" id="CHEBI:456216"/>
        <dbReference type="EC" id="2.7.1.50"/>
    </reaction>
</comment>
<dbReference type="GeneID" id="8046697"/>
<comment type="pathway">
    <text evidence="4">Cofactor biosynthesis; thiamine diphosphate biosynthesis; 4-methyl-5-(2-phosphoethyl)-thiazole from 5-(2-hydroxyethyl)-4-methylthiazole: step 1/1.</text>
</comment>
<comment type="catalytic activity">
    <reaction evidence="15">
        <text>2-[(2R,5Z)-2-carboxy-4-methylthiazol-5(2H)-ylidene]ethyl phosphate + 4-amino-2-methyl-5-(diphosphooxymethyl)pyrimidine + 2 H(+) = thiamine phosphate + CO2 + diphosphate</text>
        <dbReference type="Rhea" id="RHEA:47844"/>
        <dbReference type="ChEBI" id="CHEBI:15378"/>
        <dbReference type="ChEBI" id="CHEBI:16526"/>
        <dbReference type="ChEBI" id="CHEBI:33019"/>
        <dbReference type="ChEBI" id="CHEBI:37575"/>
        <dbReference type="ChEBI" id="CHEBI:57841"/>
        <dbReference type="ChEBI" id="CHEBI:62899"/>
        <dbReference type="EC" id="2.5.1.3"/>
    </reaction>
</comment>
<evidence type="ECO:0000256" key="12">
    <source>
        <dbReference type="ARBA" id="ARBA00022977"/>
    </source>
</evidence>
<dbReference type="RefSeq" id="XP_002419215.1">
    <property type="nucleotide sequence ID" value="XM_002419170.1"/>
</dbReference>
<evidence type="ECO:0000313" key="21">
    <source>
        <dbReference type="Proteomes" id="UP000002605"/>
    </source>
</evidence>
<dbReference type="AlphaFoldDB" id="B9WDP8"/>
<dbReference type="InterPro" id="IPR029056">
    <property type="entry name" value="Ribokinase-like"/>
</dbReference>
<evidence type="ECO:0000256" key="11">
    <source>
        <dbReference type="ARBA" id="ARBA00022842"/>
    </source>
</evidence>
<evidence type="ECO:0000256" key="10">
    <source>
        <dbReference type="ARBA" id="ARBA00022840"/>
    </source>
</evidence>
<dbReference type="GO" id="GO:0009228">
    <property type="term" value="P:thiamine biosynthetic process"/>
    <property type="evidence" value="ECO:0007669"/>
    <property type="project" value="UniProtKB-KW"/>
</dbReference>
<dbReference type="EMBL" id="FM992690">
    <property type="protein sequence ID" value="CAX42804.1"/>
    <property type="molecule type" value="Genomic_DNA"/>
</dbReference>
<keyword evidence="7" id="KW-0479">Metal-binding</keyword>
<comment type="pathway">
    <text evidence="5">Cofactor biosynthesis; thiamine diphosphate biosynthesis; thiamine phosphate from 4-amino-2-methyl-5-diphosphomethylpyrimidine and 4-methyl-5-(2-phosphoethyl)-thiazole: step 1/1.</text>
</comment>
<dbReference type="Pfam" id="PF02110">
    <property type="entry name" value="HK"/>
    <property type="match status" value="1"/>
</dbReference>
<evidence type="ECO:0000256" key="7">
    <source>
        <dbReference type="ARBA" id="ARBA00022723"/>
    </source>
</evidence>
<dbReference type="PRINTS" id="PR01099">
    <property type="entry name" value="HYETHTZKNASE"/>
</dbReference>
<evidence type="ECO:0000256" key="16">
    <source>
        <dbReference type="ARBA" id="ARBA00061146"/>
    </source>
</evidence>
<dbReference type="InterPro" id="IPR036206">
    <property type="entry name" value="ThiamineP_synth_sf"/>
</dbReference>
<evidence type="ECO:0000313" key="20">
    <source>
        <dbReference type="EMBL" id="CAX42804.1"/>
    </source>
</evidence>
<dbReference type="SUPFAM" id="SSF51391">
    <property type="entry name" value="Thiamin phosphate synthase"/>
    <property type="match status" value="1"/>
</dbReference>
<comment type="cofactor">
    <cofactor evidence="2">
        <name>Mg(2+)</name>
        <dbReference type="ChEBI" id="CHEBI:18420"/>
    </cofactor>
</comment>
<dbReference type="PANTHER" id="PTHR20857">
    <property type="entry name" value="THIAMINE-PHOSPHATE PYROPHOSPHORYLASE"/>
    <property type="match status" value="1"/>
</dbReference>
<dbReference type="SUPFAM" id="SSF53613">
    <property type="entry name" value="Ribokinase-like"/>
    <property type="match status" value="1"/>
</dbReference>
<dbReference type="HAMAP" id="MF_00228">
    <property type="entry name" value="Thz_kinase"/>
    <property type="match status" value="1"/>
</dbReference>
<dbReference type="GO" id="GO:0005524">
    <property type="term" value="F:ATP binding"/>
    <property type="evidence" value="ECO:0007669"/>
    <property type="project" value="UniProtKB-KW"/>
</dbReference>
<name>B9WDP8_CANDC</name>
<dbReference type="GO" id="GO:0005737">
    <property type="term" value="C:cytoplasm"/>
    <property type="evidence" value="ECO:0007669"/>
    <property type="project" value="TreeGrafter"/>
</dbReference>
<evidence type="ECO:0000313" key="19">
    <source>
        <dbReference type="CGD" id="CAL0000163327"/>
    </source>
</evidence>
<dbReference type="NCBIfam" id="TIGR00693">
    <property type="entry name" value="thiE"/>
    <property type="match status" value="1"/>
</dbReference>
<evidence type="ECO:0000256" key="1">
    <source>
        <dbReference type="ARBA" id="ARBA00001771"/>
    </source>
</evidence>
<keyword evidence="21" id="KW-1185">Reference proteome</keyword>
<protein>
    <submittedName>
        <fullName evidence="20">Thiamine biosynthetic bifunctional enzyme [includes: thiamine-phosphate pyrophosphorylase (Ec 2.5.1.3) hydroxyethylthiazole kinase (Ec 2.7.1.50)]</fullName>
        <ecNumber evidence="20">2.7.1.50</ecNumber>
    </submittedName>
</protein>
<comment type="catalytic activity">
    <reaction evidence="13">
        <text>4-methyl-5-(2-phosphooxyethyl)-thiazole + 4-amino-2-methyl-5-(diphosphooxymethyl)pyrimidine + H(+) = thiamine phosphate + diphosphate</text>
        <dbReference type="Rhea" id="RHEA:22328"/>
        <dbReference type="ChEBI" id="CHEBI:15378"/>
        <dbReference type="ChEBI" id="CHEBI:33019"/>
        <dbReference type="ChEBI" id="CHEBI:37575"/>
        <dbReference type="ChEBI" id="CHEBI:57841"/>
        <dbReference type="ChEBI" id="CHEBI:58296"/>
        <dbReference type="EC" id="2.5.1.3"/>
    </reaction>
</comment>
<dbReference type="InterPro" id="IPR013785">
    <property type="entry name" value="Aldolase_TIM"/>
</dbReference>
<dbReference type="InterPro" id="IPR034291">
    <property type="entry name" value="TMP_synthase"/>
</dbReference>